<sequence length="332" mass="37544">MDKDNNRGMRDWLIFIRTAEAGSLGEAARQLNVSTAAVSKAVARFEQYLNTALFTRTPQGMVLTEAGQTTLNRAREIASSFHSLLEEIRNPSNEVKGSIRLTAPAIVCEFLANVWAYDYTQAHSQVKVFLDARERSELNRDSPELDDLVLRSGRIESEDLVHRKLSPLKLVLCASQDYLRQHSTISHPRDLETHNLLGLHHHGLAGPLMFSRGSESYMLEGISETGVSSNNLFSMLNLTIQGYGISLATPGWLASGYVGGGHLEIILPDWKLPDLPVWLIWRQRSRQTRLFNDFRDYVEQRWNSRTQLKNIGNASNVVLMPDFDTFYSPKKE</sequence>
<keyword evidence="2" id="KW-0805">Transcription regulation</keyword>
<dbReference type="CDD" id="cd08422">
    <property type="entry name" value="PBP2_CrgA_like"/>
    <property type="match status" value="1"/>
</dbReference>
<dbReference type="Gene3D" id="3.40.190.290">
    <property type="match status" value="1"/>
</dbReference>
<dbReference type="PANTHER" id="PTHR30537:SF21">
    <property type="entry name" value="HTH-TYPE TRANSCRIPTIONAL REGULATOR SINR-RELATED"/>
    <property type="match status" value="1"/>
</dbReference>
<proteinExistence type="inferred from homology"/>
<dbReference type="Proteomes" id="UP000050396">
    <property type="component" value="Unassembled WGS sequence"/>
</dbReference>
<feature type="domain" description="HTH lysR-type" evidence="5">
    <location>
        <begin position="1"/>
        <end position="64"/>
    </location>
</feature>
<dbReference type="EMBL" id="LJQZ01000052">
    <property type="protein sequence ID" value="KPY20783.1"/>
    <property type="molecule type" value="Genomic_DNA"/>
</dbReference>
<dbReference type="InterPro" id="IPR058163">
    <property type="entry name" value="LysR-type_TF_proteobact-type"/>
</dbReference>
<comment type="similarity">
    <text evidence="1">Belongs to the LysR transcriptional regulatory family.</text>
</comment>
<evidence type="ECO:0000313" key="6">
    <source>
        <dbReference type="EMBL" id="KPY20783.1"/>
    </source>
</evidence>
<dbReference type="InterPro" id="IPR036390">
    <property type="entry name" value="WH_DNA-bd_sf"/>
</dbReference>
<dbReference type="SUPFAM" id="SSF46785">
    <property type="entry name" value="Winged helix' DNA-binding domain"/>
    <property type="match status" value="1"/>
</dbReference>
<evidence type="ECO:0000256" key="2">
    <source>
        <dbReference type="ARBA" id="ARBA00023015"/>
    </source>
</evidence>
<name>A0A0Q0BYV1_PSESH</name>
<dbReference type="InterPro" id="IPR036388">
    <property type="entry name" value="WH-like_DNA-bd_sf"/>
</dbReference>
<organism evidence="6 7">
    <name type="scientific">Pseudomonas savastanoi pv. phaseolicola</name>
    <name type="common">Pseudomonas syringae pv. phaseolicola</name>
    <dbReference type="NCBI Taxonomy" id="319"/>
    <lineage>
        <taxon>Bacteria</taxon>
        <taxon>Pseudomonadati</taxon>
        <taxon>Pseudomonadota</taxon>
        <taxon>Gammaproteobacteria</taxon>
        <taxon>Pseudomonadales</taxon>
        <taxon>Pseudomonadaceae</taxon>
        <taxon>Pseudomonas</taxon>
    </lineage>
</organism>
<protein>
    <submittedName>
        <fullName evidence="6">LysR-family transcription regulator SinR</fullName>
    </submittedName>
</protein>
<dbReference type="PANTHER" id="PTHR30537">
    <property type="entry name" value="HTH-TYPE TRANSCRIPTIONAL REGULATOR"/>
    <property type="match status" value="1"/>
</dbReference>
<evidence type="ECO:0000256" key="3">
    <source>
        <dbReference type="ARBA" id="ARBA00023125"/>
    </source>
</evidence>
<reference evidence="6 7" key="1">
    <citation type="submission" date="2015-09" db="EMBL/GenBank/DDBJ databases">
        <title>Genome announcement of multiple Pseudomonas syringae strains.</title>
        <authorList>
            <person name="Thakur S."/>
            <person name="Wang P.W."/>
            <person name="Gong Y."/>
            <person name="Weir B.S."/>
            <person name="Guttman D.S."/>
        </authorList>
    </citation>
    <scope>NUCLEOTIDE SEQUENCE [LARGE SCALE GENOMIC DNA]</scope>
    <source>
        <strain evidence="6 7">ICMP2740</strain>
    </source>
</reference>
<dbReference type="GO" id="GO:0043565">
    <property type="term" value="F:sequence-specific DNA binding"/>
    <property type="evidence" value="ECO:0007669"/>
    <property type="project" value="TreeGrafter"/>
</dbReference>
<dbReference type="InterPro" id="IPR000847">
    <property type="entry name" value="LysR_HTH_N"/>
</dbReference>
<dbReference type="SUPFAM" id="SSF53850">
    <property type="entry name" value="Periplasmic binding protein-like II"/>
    <property type="match status" value="1"/>
</dbReference>
<accession>A0A0Q0BYV1</accession>
<evidence type="ECO:0000313" key="7">
    <source>
        <dbReference type="Proteomes" id="UP000050396"/>
    </source>
</evidence>
<keyword evidence="4" id="KW-0804">Transcription</keyword>
<gene>
    <name evidence="6" type="ORF">ALO55_04416</name>
</gene>
<comment type="caution">
    <text evidence="6">The sequence shown here is derived from an EMBL/GenBank/DDBJ whole genome shotgun (WGS) entry which is preliminary data.</text>
</comment>
<dbReference type="AlphaFoldDB" id="A0A0Q0BYV1"/>
<dbReference type="PROSITE" id="PS50931">
    <property type="entry name" value="HTH_LYSR"/>
    <property type="match status" value="1"/>
</dbReference>
<evidence type="ECO:0000259" key="5">
    <source>
        <dbReference type="PROSITE" id="PS50931"/>
    </source>
</evidence>
<dbReference type="InterPro" id="IPR005119">
    <property type="entry name" value="LysR_subst-bd"/>
</dbReference>
<evidence type="ECO:0000256" key="1">
    <source>
        <dbReference type="ARBA" id="ARBA00009437"/>
    </source>
</evidence>
<dbReference type="GO" id="GO:0006351">
    <property type="term" value="P:DNA-templated transcription"/>
    <property type="evidence" value="ECO:0007669"/>
    <property type="project" value="TreeGrafter"/>
</dbReference>
<keyword evidence="3" id="KW-0238">DNA-binding</keyword>
<dbReference type="RefSeq" id="WP_011282438.1">
    <property type="nucleotide sequence ID" value="NZ_CP166926.2"/>
</dbReference>
<evidence type="ECO:0000256" key="4">
    <source>
        <dbReference type="ARBA" id="ARBA00023163"/>
    </source>
</evidence>
<dbReference type="Pfam" id="PF03466">
    <property type="entry name" value="LysR_substrate"/>
    <property type="match status" value="1"/>
</dbReference>
<dbReference type="GO" id="GO:0003700">
    <property type="term" value="F:DNA-binding transcription factor activity"/>
    <property type="evidence" value="ECO:0007669"/>
    <property type="project" value="InterPro"/>
</dbReference>
<dbReference type="Gene3D" id="1.10.10.10">
    <property type="entry name" value="Winged helix-like DNA-binding domain superfamily/Winged helix DNA-binding domain"/>
    <property type="match status" value="1"/>
</dbReference>
<dbReference type="Pfam" id="PF00126">
    <property type="entry name" value="HTH_1"/>
    <property type="match status" value="1"/>
</dbReference>